<dbReference type="AlphaFoldDB" id="A0A446CGG9"/>
<proteinExistence type="inferred from homology"/>
<evidence type="ECO:0000256" key="1">
    <source>
        <dbReference type="ARBA" id="ARBA00008791"/>
    </source>
</evidence>
<reference evidence="3 4" key="1">
    <citation type="submission" date="2018-07" db="EMBL/GenBank/DDBJ databases">
        <authorList>
            <person name="Peeters C."/>
        </authorList>
    </citation>
    <scope>NUCLEOTIDE SEQUENCE [LARGE SCALE GENOMIC DNA]</scope>
    <source>
        <strain evidence="3 4">LMG 3411</strain>
    </source>
</reference>
<dbReference type="InterPro" id="IPR006016">
    <property type="entry name" value="UspA"/>
</dbReference>
<dbReference type="PRINTS" id="PR01438">
    <property type="entry name" value="UNVRSLSTRESS"/>
</dbReference>
<dbReference type="Pfam" id="PF00582">
    <property type="entry name" value="Usp"/>
    <property type="match status" value="2"/>
</dbReference>
<dbReference type="PANTHER" id="PTHR46268:SF15">
    <property type="entry name" value="UNIVERSAL STRESS PROTEIN HP_0031"/>
    <property type="match status" value="1"/>
</dbReference>
<protein>
    <recommendedName>
        <fullName evidence="2">UspA domain-containing protein</fullName>
    </recommendedName>
</protein>
<dbReference type="SUPFAM" id="SSF52402">
    <property type="entry name" value="Adenine nucleotide alpha hydrolases-like"/>
    <property type="match status" value="2"/>
</dbReference>
<evidence type="ECO:0000313" key="4">
    <source>
        <dbReference type="Proteomes" id="UP000289184"/>
    </source>
</evidence>
<dbReference type="PANTHER" id="PTHR46268">
    <property type="entry name" value="STRESS RESPONSE PROTEIN NHAX"/>
    <property type="match status" value="1"/>
</dbReference>
<dbReference type="InterPro" id="IPR006015">
    <property type="entry name" value="Universal_stress_UspA"/>
</dbReference>
<dbReference type="CDD" id="cd00293">
    <property type="entry name" value="USP-like"/>
    <property type="match status" value="1"/>
</dbReference>
<evidence type="ECO:0000259" key="2">
    <source>
        <dbReference type="Pfam" id="PF00582"/>
    </source>
</evidence>
<accession>A0A446CGG9</accession>
<dbReference type="Gene3D" id="3.40.50.12370">
    <property type="match status" value="1"/>
</dbReference>
<sequence>MSVSDAKPKEAYMYRRISVHLDHGFDCKRRIDAALALAKRHKAELVGIYANAAPPQYYYGESVLMSRATAVMKEIQTQSRDAVQNGFLAAAAASDVPAVVRTGESSPSATVALLGRTSDLIIVSQENRQDVEAAHEIEFVEQTLLTAGRPVLALPSSGEFSVIGDRVLCCWDGSREAARALADAAPILRLASHMIVLTMDEGESNGKGELPFEDLASYCVAQGMPAPEHVRRDVKGVGVGSTILNAVADYSADLLVMGAYGHSKLRQWALGGATASILKSMTVPVMFSH</sequence>
<organism evidence="3 4">
    <name type="scientific">Achromobacter agilis</name>
    <dbReference type="NCBI Taxonomy" id="1353888"/>
    <lineage>
        <taxon>Bacteria</taxon>
        <taxon>Pseudomonadati</taxon>
        <taxon>Pseudomonadota</taxon>
        <taxon>Betaproteobacteria</taxon>
        <taxon>Burkholderiales</taxon>
        <taxon>Alcaligenaceae</taxon>
        <taxon>Achromobacter</taxon>
    </lineage>
</organism>
<dbReference type="Proteomes" id="UP000289184">
    <property type="component" value="Unassembled WGS sequence"/>
</dbReference>
<dbReference type="EMBL" id="UFQB01000010">
    <property type="protein sequence ID" value="SSW66903.1"/>
    <property type="molecule type" value="Genomic_DNA"/>
</dbReference>
<keyword evidence="4" id="KW-1185">Reference proteome</keyword>
<comment type="similarity">
    <text evidence="1">Belongs to the universal stress protein A family.</text>
</comment>
<evidence type="ECO:0000313" key="3">
    <source>
        <dbReference type="EMBL" id="SSW66903.1"/>
    </source>
</evidence>
<feature type="domain" description="UspA" evidence="2">
    <location>
        <begin position="165"/>
        <end position="286"/>
    </location>
</feature>
<gene>
    <name evidence="3" type="ORF">AGI3411_02784</name>
</gene>
<name>A0A446CGG9_9BURK</name>
<feature type="domain" description="UspA" evidence="2">
    <location>
        <begin position="13"/>
        <end position="134"/>
    </location>
</feature>